<dbReference type="STRING" id="983966.A0A0H5C2R7"/>
<evidence type="ECO:0000313" key="7">
    <source>
        <dbReference type="Proteomes" id="UP000038830"/>
    </source>
</evidence>
<dbReference type="AlphaFoldDB" id="A0A0H5C2R7"/>
<feature type="compositionally biased region" description="Basic residues" evidence="3">
    <location>
        <begin position="310"/>
        <end position="322"/>
    </location>
</feature>
<proteinExistence type="predicted"/>
<evidence type="ECO:0000259" key="4">
    <source>
        <dbReference type="Pfam" id="PF10297"/>
    </source>
</evidence>
<evidence type="ECO:0000313" key="6">
    <source>
        <dbReference type="EMBL" id="ODV72739.1"/>
    </source>
</evidence>
<dbReference type="EMBL" id="KV453933">
    <property type="protein sequence ID" value="ODV72739.1"/>
    <property type="molecule type" value="Genomic_DNA"/>
</dbReference>
<dbReference type="RefSeq" id="XP_020069778.1">
    <property type="nucleotide sequence ID" value="XM_020212023.1"/>
</dbReference>
<evidence type="ECO:0000256" key="1">
    <source>
        <dbReference type="ARBA" id="ARBA00023242"/>
    </source>
</evidence>
<evidence type="ECO:0000313" key="5">
    <source>
        <dbReference type="EMBL" id="CEP22235.1"/>
    </source>
</evidence>
<gene>
    <name evidence="5" type="ORF">BN1211_2527</name>
    <name evidence="6" type="ORF">CYBJADRAFT_100546</name>
</gene>
<dbReference type="GO" id="GO:0005634">
    <property type="term" value="C:nucleus"/>
    <property type="evidence" value="ECO:0007669"/>
    <property type="project" value="InterPro"/>
</dbReference>
<protein>
    <recommendedName>
        <fullName evidence="4">Hap4 transcription factor heteromerisation domain-containing protein</fullName>
    </recommendedName>
</protein>
<reference evidence="7" key="2">
    <citation type="journal article" date="2015" name="J. Biotechnol.">
        <title>The structure of the Cyberlindnera jadinii genome and its relation to Candida utilis analyzed by the occurrence of single nucleotide polymorphisms.</title>
        <authorList>
            <person name="Rupp O."/>
            <person name="Brinkrolf K."/>
            <person name="Buerth C."/>
            <person name="Kunigo M."/>
            <person name="Schneider J."/>
            <person name="Jaenicke S."/>
            <person name="Goesmann A."/>
            <person name="Puehler A."/>
            <person name="Jaeger K.-E."/>
            <person name="Ernst J.F."/>
        </authorList>
    </citation>
    <scope>NUCLEOTIDE SEQUENCE [LARGE SCALE GENOMIC DNA]</scope>
    <source>
        <strain evidence="7">ATCC 18201 / CBS 1600 / BCRC 20928 / JCM 3617 / NBRC 0987 / NRRL Y-1542</strain>
    </source>
</reference>
<dbReference type="GO" id="GO:0006355">
    <property type="term" value="P:regulation of DNA-templated transcription"/>
    <property type="evidence" value="ECO:0007669"/>
    <property type="project" value="InterPro"/>
</dbReference>
<feature type="compositionally biased region" description="Polar residues" evidence="3">
    <location>
        <begin position="40"/>
        <end position="57"/>
    </location>
</feature>
<dbReference type="Pfam" id="PF10297">
    <property type="entry name" value="Hap4_Hap_bind"/>
    <property type="match status" value="1"/>
</dbReference>
<dbReference type="OMA" id="HHAPISA"/>
<accession>A0A1E4RZS4</accession>
<feature type="region of interest" description="Disordered" evidence="3">
    <location>
        <begin position="279"/>
        <end position="325"/>
    </location>
</feature>
<dbReference type="GeneID" id="30986419"/>
<feature type="coiled-coil region" evidence="2">
    <location>
        <begin position="227"/>
        <end position="261"/>
    </location>
</feature>
<feature type="domain" description="Hap4 transcription factor heteromerisation" evidence="4">
    <location>
        <begin position="66"/>
        <end position="82"/>
    </location>
</feature>
<dbReference type="Proteomes" id="UP000094389">
    <property type="component" value="Unassembled WGS sequence"/>
</dbReference>
<keyword evidence="8" id="KW-1185">Reference proteome</keyword>
<keyword evidence="1" id="KW-0539">Nucleus</keyword>
<feature type="compositionally biased region" description="Polar residues" evidence="3">
    <location>
        <begin position="160"/>
        <end position="181"/>
    </location>
</feature>
<accession>A0A0H5C2R7</accession>
<keyword evidence="2" id="KW-0175">Coiled coil</keyword>
<dbReference type="OrthoDB" id="5374328at2759"/>
<evidence type="ECO:0000256" key="2">
    <source>
        <dbReference type="SAM" id="Coils"/>
    </source>
</evidence>
<name>A0A0H5C2R7_CYBJN</name>
<dbReference type="InterPro" id="IPR018287">
    <property type="entry name" value="Hap4_TF_heteromerisation"/>
</dbReference>
<feature type="region of interest" description="Disordered" evidence="3">
    <location>
        <begin position="36"/>
        <end position="181"/>
    </location>
</feature>
<reference evidence="6 8" key="3">
    <citation type="journal article" date="2016" name="Proc. Natl. Acad. Sci. U.S.A.">
        <title>Comparative genomics of biotechnologically important yeasts.</title>
        <authorList>
            <person name="Riley R."/>
            <person name="Haridas S."/>
            <person name="Wolfe K.H."/>
            <person name="Lopes M.R."/>
            <person name="Hittinger C.T."/>
            <person name="Goeker M."/>
            <person name="Salamov A.A."/>
            <person name="Wisecaver J.H."/>
            <person name="Long T.M."/>
            <person name="Calvey C.H."/>
            <person name="Aerts A.L."/>
            <person name="Barry K.W."/>
            <person name="Choi C."/>
            <person name="Clum A."/>
            <person name="Coughlan A.Y."/>
            <person name="Deshpande S."/>
            <person name="Douglass A.P."/>
            <person name="Hanson S.J."/>
            <person name="Klenk H.-P."/>
            <person name="LaButti K.M."/>
            <person name="Lapidus A."/>
            <person name="Lindquist E.A."/>
            <person name="Lipzen A.M."/>
            <person name="Meier-Kolthoff J.P."/>
            <person name="Ohm R.A."/>
            <person name="Otillar R.P."/>
            <person name="Pangilinan J.L."/>
            <person name="Peng Y."/>
            <person name="Rokas A."/>
            <person name="Rosa C.A."/>
            <person name="Scheuner C."/>
            <person name="Sibirny A.A."/>
            <person name="Slot J.C."/>
            <person name="Stielow J.B."/>
            <person name="Sun H."/>
            <person name="Kurtzman C.P."/>
            <person name="Blackwell M."/>
            <person name="Grigoriev I.V."/>
            <person name="Jeffries T.W."/>
        </authorList>
    </citation>
    <scope>NUCLEOTIDE SEQUENCE [LARGE SCALE GENOMIC DNA]</scope>
    <source>
        <strain evidence="8">ATCC 18201 / CBS 1600 / BCRC 20928 / JCM 3617 / NBRC 0987 / NRRL Y-1542</strain>
        <strain evidence="6">NRRL Y-1542</strain>
    </source>
</reference>
<feature type="compositionally biased region" description="Polar residues" evidence="3">
    <location>
        <begin position="106"/>
        <end position="124"/>
    </location>
</feature>
<dbReference type="Proteomes" id="UP000038830">
    <property type="component" value="Unassembled WGS sequence"/>
</dbReference>
<reference evidence="5" key="1">
    <citation type="submission" date="2014-12" db="EMBL/GenBank/DDBJ databases">
        <authorList>
            <person name="Jaenicke S."/>
        </authorList>
    </citation>
    <scope>NUCLEOTIDE SEQUENCE [LARGE SCALE GENOMIC DNA]</scope>
    <source>
        <strain evidence="5">CBS1600</strain>
    </source>
</reference>
<sequence>MNNTIPIVKQQSKNYNSHFAPIAPAIAPRPVHVLPKPIQGQISKPNTSTGSASSSNKVPPAPMIITSKHWVLPPRPKSGRKPSAASLEKKKQQAAQQAQHAKNIENKTNIPEKQSSKTNQTNQARDVDAKQPDQQVSSQKVGKIESMEHVGPKAEDAQEVKSSSHSTEQHGTQLPQPQSQLEPDLAITDTSASVTSNASVTNLSNNMVNLNLNKSQSENFVLNLKPHEVLKSQLETATEENHKLKSIISRLKVEIDQLQQRRSYSVPSIPVTASGIALSPQESTPVSTTATTTRDVSPSTIDPKDIGMAKPKKRTYKKKKKKKQDDVAAVTTATATTAASGTTLAADSVKVKMESPSPLPVTLSTSAVVPSDLPSIEPILDRQPAKKTKLTNTTLERSASLSLDMMSPPTSVMLDRSMSTPSDWSHIQQNGTHKVLSRTTTNTTFDPLEFTWPEYGCGFCNEGIEGACLCAEKGIIDDVKRDMMIRDIESNVINEGDEVENFLKTEEFLKVENDDGYSDFLMI</sequence>
<organism evidence="5 7">
    <name type="scientific">Cyberlindnera jadinii (strain ATCC 18201 / CBS 1600 / BCRC 20928 / JCM 3617 / NBRC 0987 / NRRL Y-1542)</name>
    <name type="common">Torula yeast</name>
    <name type="synonym">Candida utilis</name>
    <dbReference type="NCBI Taxonomy" id="983966"/>
    <lineage>
        <taxon>Eukaryota</taxon>
        <taxon>Fungi</taxon>
        <taxon>Dikarya</taxon>
        <taxon>Ascomycota</taxon>
        <taxon>Saccharomycotina</taxon>
        <taxon>Saccharomycetes</taxon>
        <taxon>Phaffomycetales</taxon>
        <taxon>Phaffomycetaceae</taxon>
        <taxon>Cyberlindnera</taxon>
    </lineage>
</organism>
<feature type="compositionally biased region" description="Low complexity" evidence="3">
    <location>
        <begin position="283"/>
        <end position="300"/>
    </location>
</feature>
<dbReference type="EMBL" id="CDQK01000003">
    <property type="protein sequence ID" value="CEP22235.1"/>
    <property type="molecule type" value="Genomic_DNA"/>
</dbReference>
<feature type="compositionally biased region" description="Basic and acidic residues" evidence="3">
    <location>
        <begin position="142"/>
        <end position="159"/>
    </location>
</feature>
<evidence type="ECO:0000313" key="8">
    <source>
        <dbReference type="Proteomes" id="UP000094389"/>
    </source>
</evidence>
<evidence type="ECO:0000256" key="3">
    <source>
        <dbReference type="SAM" id="MobiDB-lite"/>
    </source>
</evidence>